<evidence type="ECO:0000313" key="2">
    <source>
        <dbReference type="EMBL" id="VTP82973.1"/>
    </source>
</evidence>
<dbReference type="InterPro" id="IPR004184">
    <property type="entry name" value="PFL_dom"/>
</dbReference>
<dbReference type="Pfam" id="PF02901">
    <property type="entry name" value="PFL-like"/>
    <property type="match status" value="1"/>
</dbReference>
<dbReference type="GO" id="GO:0005829">
    <property type="term" value="C:cytosol"/>
    <property type="evidence" value="ECO:0007669"/>
    <property type="project" value="TreeGrafter"/>
</dbReference>
<dbReference type="Gene3D" id="3.20.70.20">
    <property type="match status" value="1"/>
</dbReference>
<dbReference type="PANTHER" id="PTHR43641">
    <property type="entry name" value="FORMATE ACETYLTRANSFERASE 3-RELATED"/>
    <property type="match status" value="1"/>
</dbReference>
<gene>
    <name evidence="2" type="ORF">NCTC13032_07235</name>
</gene>
<proteinExistence type="predicted"/>
<dbReference type="Proteomes" id="UP000310719">
    <property type="component" value="Chromosome"/>
</dbReference>
<dbReference type="InterPro" id="IPR051215">
    <property type="entry name" value="GRE"/>
</dbReference>
<accession>A0A4V6JMD2</accession>
<sequence>MRQHCQQQPDNPFYQAALLLLEASQSHILRYALLAENMAENCPDAQRRQELLAIAANSRHNAQHKPQTFWQACQLFWYMNIILQYESNASSLSLGAF</sequence>
<dbReference type="PANTHER" id="PTHR43641:SF3">
    <property type="entry name" value="DEHYDRATASE PFLD-RELATED"/>
    <property type="match status" value="1"/>
</dbReference>
<dbReference type="PROSITE" id="PS51554">
    <property type="entry name" value="PFL"/>
    <property type="match status" value="1"/>
</dbReference>
<reference evidence="2 3" key="1">
    <citation type="submission" date="2019-05" db="EMBL/GenBank/DDBJ databases">
        <authorList>
            <consortium name="Pathogen Informatics"/>
        </authorList>
    </citation>
    <scope>NUCLEOTIDE SEQUENCE [LARGE SCALE GENOMIC DNA]</scope>
    <source>
        <strain evidence="2 3">NCTC13032</strain>
    </source>
</reference>
<name>A0A4V6JMD2_9ENTR</name>
<keyword evidence="2" id="KW-0808">Transferase</keyword>
<dbReference type="AlphaFoldDB" id="A0A4V6JMD2"/>
<evidence type="ECO:0000313" key="3">
    <source>
        <dbReference type="Proteomes" id="UP000310719"/>
    </source>
</evidence>
<evidence type="ECO:0000259" key="1">
    <source>
        <dbReference type="PROSITE" id="PS51554"/>
    </source>
</evidence>
<feature type="domain" description="PFL" evidence="1">
    <location>
        <begin position="1"/>
        <end position="97"/>
    </location>
</feature>
<organism evidence="2 3">
    <name type="scientific">Leclercia adecarboxylata</name>
    <dbReference type="NCBI Taxonomy" id="83655"/>
    <lineage>
        <taxon>Bacteria</taxon>
        <taxon>Pseudomonadati</taxon>
        <taxon>Pseudomonadota</taxon>
        <taxon>Gammaproteobacteria</taxon>
        <taxon>Enterobacterales</taxon>
        <taxon>Enterobacteriaceae</taxon>
        <taxon>Leclercia</taxon>
    </lineage>
</organism>
<dbReference type="SUPFAM" id="SSF51998">
    <property type="entry name" value="PFL-like glycyl radical enzymes"/>
    <property type="match status" value="1"/>
</dbReference>
<dbReference type="GO" id="GO:0016740">
    <property type="term" value="F:transferase activity"/>
    <property type="evidence" value="ECO:0007669"/>
    <property type="project" value="UniProtKB-KW"/>
</dbReference>
<protein>
    <submittedName>
        <fullName evidence="2">Putative formate acetyltransferase 2</fullName>
    </submittedName>
</protein>
<dbReference type="EMBL" id="LR590464">
    <property type="protein sequence ID" value="VTP82973.1"/>
    <property type="molecule type" value="Genomic_DNA"/>
</dbReference>